<dbReference type="SUPFAM" id="SSF53335">
    <property type="entry name" value="S-adenosyl-L-methionine-dependent methyltransferases"/>
    <property type="match status" value="1"/>
</dbReference>
<dbReference type="InterPro" id="IPR029063">
    <property type="entry name" value="SAM-dependent_MTases_sf"/>
</dbReference>
<reference evidence="3 4" key="1">
    <citation type="submission" date="2020-02" db="EMBL/GenBank/DDBJ databases">
        <title>Whole-genome analyses of novel actinobacteria.</title>
        <authorList>
            <person name="Sahin N."/>
            <person name="Tokatli A."/>
        </authorList>
    </citation>
    <scope>NUCLEOTIDE SEQUENCE [LARGE SCALE GENOMIC DNA]</scope>
    <source>
        <strain evidence="3 4">YC419</strain>
    </source>
</reference>
<dbReference type="GO" id="GO:0032259">
    <property type="term" value="P:methylation"/>
    <property type="evidence" value="ECO:0007669"/>
    <property type="project" value="UniProtKB-KW"/>
</dbReference>
<dbReference type="EMBL" id="JAAKZX010000035">
    <property type="protein sequence ID" value="NGO43245.1"/>
    <property type="molecule type" value="Genomic_DNA"/>
</dbReference>
<dbReference type="Pfam" id="PF13649">
    <property type="entry name" value="Methyltransf_25"/>
    <property type="match status" value="1"/>
</dbReference>
<dbReference type="Proteomes" id="UP001518140">
    <property type="component" value="Unassembled WGS sequence"/>
</dbReference>
<dbReference type="GO" id="GO:0008168">
    <property type="term" value="F:methyltransferase activity"/>
    <property type="evidence" value="ECO:0007669"/>
    <property type="project" value="UniProtKB-KW"/>
</dbReference>
<evidence type="ECO:0000259" key="2">
    <source>
        <dbReference type="Pfam" id="PF13649"/>
    </source>
</evidence>
<comment type="caution">
    <text evidence="3">The sequence shown here is derived from an EMBL/GenBank/DDBJ whole genome shotgun (WGS) entry which is preliminary data.</text>
</comment>
<feature type="domain" description="Methyltransferase" evidence="2">
    <location>
        <begin position="43"/>
        <end position="141"/>
    </location>
</feature>
<dbReference type="InterPro" id="IPR041698">
    <property type="entry name" value="Methyltransf_25"/>
</dbReference>
<proteinExistence type="predicted"/>
<keyword evidence="1" id="KW-0808">Transferase</keyword>
<sequence length="261" mass="28788">MFIENAYYDEKLASFYDRMYPDVSETELSVGFISALTPAGGRILELGVGTGRVALPLAEQGFRVHGIDGSPAMLEELRKRDPQGQVTAVLGDFTKDRFGKDSSGSDFDVVTIVLNTFFTAVTKEQQIGCLTRVREQLAPEGRFVLDAFDPAPFHAMGEPKLSMRHLDEKSVMLDTYLIDRSRQLLIGNHTILDGGPPATTQHVLRYAFPYELDLLAELAGLRLVERFGGWRREPYTAASPRHVSVYEISAGSGTTESAPPS</sequence>
<dbReference type="Gene3D" id="3.40.50.150">
    <property type="entry name" value="Vaccinia Virus protein VP39"/>
    <property type="match status" value="1"/>
</dbReference>
<evidence type="ECO:0000313" key="3">
    <source>
        <dbReference type="EMBL" id="NGO43245.1"/>
    </source>
</evidence>
<name>A0ABX0DPA8_9ACTN</name>
<evidence type="ECO:0000313" key="4">
    <source>
        <dbReference type="Proteomes" id="UP001518140"/>
    </source>
</evidence>
<accession>A0ABX0DPA8</accession>
<keyword evidence="3" id="KW-0489">Methyltransferase</keyword>
<evidence type="ECO:0000256" key="1">
    <source>
        <dbReference type="ARBA" id="ARBA00022679"/>
    </source>
</evidence>
<gene>
    <name evidence="3" type="ORF">G6048_14090</name>
</gene>
<keyword evidence="4" id="KW-1185">Reference proteome</keyword>
<dbReference type="CDD" id="cd02440">
    <property type="entry name" value="AdoMet_MTases"/>
    <property type="match status" value="1"/>
</dbReference>
<organism evidence="3 4">
    <name type="scientific">Streptomyces ureilyticus</name>
    <dbReference type="NCBI Taxonomy" id="1775131"/>
    <lineage>
        <taxon>Bacteria</taxon>
        <taxon>Bacillati</taxon>
        <taxon>Actinomycetota</taxon>
        <taxon>Actinomycetes</taxon>
        <taxon>Kitasatosporales</taxon>
        <taxon>Streptomycetaceae</taxon>
        <taxon>Streptomyces</taxon>
    </lineage>
</organism>
<protein>
    <submittedName>
        <fullName evidence="3">Class I SAM-dependent methyltransferase</fullName>
    </submittedName>
</protein>
<dbReference type="PANTHER" id="PTHR43861">
    <property type="entry name" value="TRANS-ACONITATE 2-METHYLTRANSFERASE-RELATED"/>
    <property type="match status" value="1"/>
</dbReference>